<dbReference type="InterPro" id="IPR016039">
    <property type="entry name" value="Thiolase-like"/>
</dbReference>
<dbReference type="PANTHER" id="PTHR18919">
    <property type="entry name" value="ACETYL-COA C-ACYLTRANSFERASE"/>
    <property type="match status" value="1"/>
</dbReference>
<feature type="active site" description="Acyl-thioester intermediate" evidence="5">
    <location>
        <position position="92"/>
    </location>
</feature>
<dbReference type="RefSeq" id="WP_150806592.1">
    <property type="nucleotide sequence ID" value="NZ_CABVHY010000033.1"/>
</dbReference>
<evidence type="ECO:0000256" key="1">
    <source>
        <dbReference type="ARBA" id="ARBA00010982"/>
    </source>
</evidence>
<evidence type="ECO:0000313" key="10">
    <source>
        <dbReference type="Proteomes" id="UP000379480"/>
    </source>
</evidence>
<accession>A0A5E7F8Y6</accession>
<dbReference type="Pfam" id="PF00108">
    <property type="entry name" value="Thiolase_N"/>
    <property type="match status" value="1"/>
</dbReference>
<dbReference type="GO" id="GO:0033812">
    <property type="term" value="F:3-oxoadipyl-CoA thiolase activity"/>
    <property type="evidence" value="ECO:0007669"/>
    <property type="project" value="UniProtKB-EC"/>
</dbReference>
<evidence type="ECO:0000256" key="5">
    <source>
        <dbReference type="PIRSR" id="PIRSR000429-1"/>
    </source>
</evidence>
<dbReference type="InterPro" id="IPR020617">
    <property type="entry name" value="Thiolase_C"/>
</dbReference>
<dbReference type="Proteomes" id="UP000379480">
    <property type="component" value="Unassembled WGS sequence"/>
</dbReference>
<dbReference type="InterPro" id="IPR002155">
    <property type="entry name" value="Thiolase"/>
</dbReference>
<organism evidence="9 10">
    <name type="scientific">Pseudomonas fluorescens</name>
    <dbReference type="NCBI Taxonomy" id="294"/>
    <lineage>
        <taxon>Bacteria</taxon>
        <taxon>Pseudomonadati</taxon>
        <taxon>Pseudomonadota</taxon>
        <taxon>Gammaproteobacteria</taxon>
        <taxon>Pseudomonadales</taxon>
        <taxon>Pseudomonadaceae</taxon>
        <taxon>Pseudomonas</taxon>
    </lineage>
</organism>
<feature type="domain" description="Thiolase C-terminal" evidence="8">
    <location>
        <begin position="273"/>
        <end position="394"/>
    </location>
</feature>
<feature type="domain" description="Thiolase N-terminal" evidence="7">
    <location>
        <begin position="8"/>
        <end position="266"/>
    </location>
</feature>
<dbReference type="PIRSF" id="PIRSF000429">
    <property type="entry name" value="Ac-CoA_Ac_transf"/>
    <property type="match status" value="1"/>
</dbReference>
<dbReference type="SUPFAM" id="SSF53901">
    <property type="entry name" value="Thiolase-like"/>
    <property type="match status" value="2"/>
</dbReference>
<dbReference type="OrthoDB" id="9764638at2"/>
<dbReference type="Pfam" id="PF02803">
    <property type="entry name" value="Thiolase_C"/>
    <property type="match status" value="1"/>
</dbReference>
<evidence type="ECO:0000256" key="3">
    <source>
        <dbReference type="ARBA" id="ARBA00023315"/>
    </source>
</evidence>
<dbReference type="EC" id="2.3.1.9" evidence="9"/>
<dbReference type="FunFam" id="3.40.47.10:FF:000010">
    <property type="entry name" value="Acetyl-CoA acetyltransferase (Thiolase)"/>
    <property type="match status" value="1"/>
</dbReference>
<proteinExistence type="inferred from homology"/>
<dbReference type="CDD" id="cd00751">
    <property type="entry name" value="thiolase"/>
    <property type="match status" value="1"/>
</dbReference>
<sequence>MTISHDPIVIVSAVRTPMGGFQGELKSLTAPQLGAAAIRAAVERSGVAPEAVDEVLFGCVLPAGLGQAPARQAALGAGLDKSTRCTTLNKMCGSGMEAAILAHDMLVAGSAEVVIAGGMESMSNAPYLLDRARSGYRMGHGQVIDHMFLDGLEDAYDKGRLMGTFAEDCAEANGFSRETQDEFAIASTTRAQKAISDGSFAAEIVSLQVMVGKEQKLIIDDEQPPKARLDKISSLKPAFREGGTVTAANSSSISDGAAALLLMRRSEAQNRGLKPLAVIHGHAAFADTPGLFPVAPVGAIKKLMEKTGWSLDEVELFEINEAFAVVSLVTMSKLEIPHEKVNIHGGACALGHPIGASGARILVTLLSALRQKGLHRGVAAICIGGGEATAMAVEVLY</sequence>
<dbReference type="PROSITE" id="PS00099">
    <property type="entry name" value="THIOLASE_3"/>
    <property type="match status" value="1"/>
</dbReference>
<dbReference type="InterPro" id="IPR020616">
    <property type="entry name" value="Thiolase_N"/>
</dbReference>
<dbReference type="GO" id="GO:0044281">
    <property type="term" value="P:small molecule metabolic process"/>
    <property type="evidence" value="ECO:0007669"/>
    <property type="project" value="UniProtKB-ARBA"/>
</dbReference>
<dbReference type="PANTHER" id="PTHR18919:SF138">
    <property type="entry name" value="ACETYL-COA C-ACETYLTRANSFERASE"/>
    <property type="match status" value="1"/>
</dbReference>
<comment type="similarity">
    <text evidence="1 6">Belongs to the thiolase-like superfamily. Thiolase family.</text>
</comment>
<dbReference type="InterPro" id="IPR020610">
    <property type="entry name" value="Thiolase_AS"/>
</dbReference>
<feature type="active site" description="Proton acceptor" evidence="5">
    <location>
        <position position="382"/>
    </location>
</feature>
<protein>
    <submittedName>
        <fullName evidence="9">Acetyl-CoA acetyltransferase</fullName>
        <ecNumber evidence="9">2.3.1.9</ecNumber>
    </submittedName>
</protein>
<dbReference type="Gene3D" id="3.40.47.10">
    <property type="match status" value="2"/>
</dbReference>
<evidence type="ECO:0000259" key="7">
    <source>
        <dbReference type="Pfam" id="PF00108"/>
    </source>
</evidence>
<evidence type="ECO:0000256" key="4">
    <source>
        <dbReference type="ARBA" id="ARBA00048527"/>
    </source>
</evidence>
<evidence type="ECO:0000259" key="8">
    <source>
        <dbReference type="Pfam" id="PF02803"/>
    </source>
</evidence>
<dbReference type="GO" id="GO:0003985">
    <property type="term" value="F:acetyl-CoA C-acetyltransferase activity"/>
    <property type="evidence" value="ECO:0007669"/>
    <property type="project" value="UniProtKB-EC"/>
</dbReference>
<feature type="active site" description="Proton acceptor" evidence="5">
    <location>
        <position position="352"/>
    </location>
</feature>
<evidence type="ECO:0000313" key="9">
    <source>
        <dbReference type="EMBL" id="VVO35252.1"/>
    </source>
</evidence>
<dbReference type="AlphaFoldDB" id="A0A5E7F8Y6"/>
<keyword evidence="3 6" id="KW-0012">Acyltransferase</keyword>
<reference evidence="9 10" key="1">
    <citation type="submission" date="2019-09" db="EMBL/GenBank/DDBJ databases">
        <authorList>
            <person name="Chandra G."/>
            <person name="Truman W A."/>
        </authorList>
    </citation>
    <scope>NUCLEOTIDE SEQUENCE [LARGE SCALE GENOMIC DNA]</scope>
    <source>
        <strain evidence="9">PS723</strain>
    </source>
</reference>
<keyword evidence="2 6" id="KW-0808">Transferase</keyword>
<evidence type="ECO:0000256" key="6">
    <source>
        <dbReference type="RuleBase" id="RU003557"/>
    </source>
</evidence>
<name>A0A5E7F8Y6_PSEFL</name>
<dbReference type="EMBL" id="CABVHY010000033">
    <property type="protein sequence ID" value="VVO35252.1"/>
    <property type="molecule type" value="Genomic_DNA"/>
</dbReference>
<gene>
    <name evidence="9" type="primary">thlA_1</name>
    <name evidence="9" type="ORF">PS723_05322</name>
</gene>
<comment type="catalytic activity">
    <reaction evidence="4">
        <text>succinyl-CoA + acetyl-CoA = 3-oxoadipyl-CoA + CoA</text>
        <dbReference type="Rhea" id="RHEA:19481"/>
        <dbReference type="ChEBI" id="CHEBI:57287"/>
        <dbReference type="ChEBI" id="CHEBI:57288"/>
        <dbReference type="ChEBI" id="CHEBI:57292"/>
        <dbReference type="ChEBI" id="CHEBI:57348"/>
        <dbReference type="EC" id="2.3.1.174"/>
    </reaction>
</comment>
<evidence type="ECO:0000256" key="2">
    <source>
        <dbReference type="ARBA" id="ARBA00022679"/>
    </source>
</evidence>
<dbReference type="NCBIfam" id="TIGR01930">
    <property type="entry name" value="AcCoA-C-Actrans"/>
    <property type="match status" value="1"/>
</dbReference>